<dbReference type="GO" id="GO:0005506">
    <property type="term" value="F:iron ion binding"/>
    <property type="evidence" value="ECO:0007669"/>
    <property type="project" value="InterPro"/>
</dbReference>
<sequence length="92" mass="10627">MIQEIENVLDKHIRPTLQKDGGNIEILYYNDEEKVLQMRLMGQCCTCPQASHTSENIIKTTLKAEFEEIKEIIVETGLSEEMLQLAKQYLRG</sequence>
<dbReference type="Proteomes" id="UP000198304">
    <property type="component" value="Unassembled WGS sequence"/>
</dbReference>
<accession>A0A239CZ15</accession>
<dbReference type="PANTHER" id="PTHR11178:SF1">
    <property type="entry name" value="NFU1 IRON-SULFUR CLUSTER SCAFFOLD HOMOLOG, MITOCHONDRIAL"/>
    <property type="match status" value="1"/>
</dbReference>
<proteinExistence type="inferred from homology"/>
<keyword evidence="5" id="KW-1185">Reference proteome</keyword>
<dbReference type="Gene3D" id="3.30.300.130">
    <property type="entry name" value="Fe-S cluster assembly (FSCA)"/>
    <property type="match status" value="1"/>
</dbReference>
<dbReference type="PANTHER" id="PTHR11178">
    <property type="entry name" value="IRON-SULFUR CLUSTER SCAFFOLD PROTEIN NFU-RELATED"/>
    <property type="match status" value="1"/>
</dbReference>
<dbReference type="InterPro" id="IPR001075">
    <property type="entry name" value="NIF_FeS_clus_asmbl_NifU_C"/>
</dbReference>
<comment type="function">
    <text evidence="2">May be involved in the formation or repair of [Fe-S] clusters present in iron-sulfur proteins.</text>
</comment>
<feature type="domain" description="NIF system FeS cluster assembly NifU C-terminal" evidence="3">
    <location>
        <begin position="5"/>
        <end position="72"/>
    </location>
</feature>
<evidence type="ECO:0000256" key="1">
    <source>
        <dbReference type="ARBA" id="ARBA00006420"/>
    </source>
</evidence>
<evidence type="ECO:0000313" key="4">
    <source>
        <dbReference type="EMBL" id="SNS25465.1"/>
    </source>
</evidence>
<name>A0A239CZ15_9FIRM</name>
<dbReference type="EMBL" id="FZOJ01000006">
    <property type="protein sequence ID" value="SNS25465.1"/>
    <property type="molecule type" value="Genomic_DNA"/>
</dbReference>
<reference evidence="4 5" key="1">
    <citation type="submission" date="2017-06" db="EMBL/GenBank/DDBJ databases">
        <authorList>
            <person name="Kim H.J."/>
            <person name="Triplett B.A."/>
        </authorList>
    </citation>
    <scope>NUCLEOTIDE SEQUENCE [LARGE SCALE GENOMIC DNA]</scope>
    <source>
        <strain evidence="4 5">SCA</strain>
    </source>
</reference>
<evidence type="ECO:0000313" key="5">
    <source>
        <dbReference type="Proteomes" id="UP000198304"/>
    </source>
</evidence>
<dbReference type="InterPro" id="IPR034904">
    <property type="entry name" value="FSCA_dom_sf"/>
</dbReference>
<comment type="similarity">
    <text evidence="1">Belongs to the NifU family.</text>
</comment>
<dbReference type="AlphaFoldDB" id="A0A239CZ15"/>
<evidence type="ECO:0000259" key="3">
    <source>
        <dbReference type="Pfam" id="PF01106"/>
    </source>
</evidence>
<dbReference type="Pfam" id="PF01106">
    <property type="entry name" value="NifU"/>
    <property type="match status" value="1"/>
</dbReference>
<dbReference type="GO" id="GO:0051536">
    <property type="term" value="F:iron-sulfur cluster binding"/>
    <property type="evidence" value="ECO:0007669"/>
    <property type="project" value="InterPro"/>
</dbReference>
<organism evidence="4 5">
    <name type="scientific">Anaerovirgula multivorans</name>
    <dbReference type="NCBI Taxonomy" id="312168"/>
    <lineage>
        <taxon>Bacteria</taxon>
        <taxon>Bacillati</taxon>
        <taxon>Bacillota</taxon>
        <taxon>Clostridia</taxon>
        <taxon>Peptostreptococcales</taxon>
        <taxon>Natronincolaceae</taxon>
        <taxon>Anaerovirgula</taxon>
    </lineage>
</organism>
<gene>
    <name evidence="4" type="ORF">SAMN05446037_1006244</name>
</gene>
<dbReference type="RefSeq" id="WP_207652525.1">
    <property type="nucleotide sequence ID" value="NZ_FZOJ01000006.1"/>
</dbReference>
<evidence type="ECO:0000256" key="2">
    <source>
        <dbReference type="ARBA" id="ARBA00049958"/>
    </source>
</evidence>
<dbReference type="SUPFAM" id="SSF117916">
    <property type="entry name" value="Fe-S cluster assembly (FSCA) domain-like"/>
    <property type="match status" value="1"/>
</dbReference>
<dbReference type="GO" id="GO:0016226">
    <property type="term" value="P:iron-sulfur cluster assembly"/>
    <property type="evidence" value="ECO:0007669"/>
    <property type="project" value="InterPro"/>
</dbReference>
<protein>
    <submittedName>
        <fullName evidence="4">Fe-S cluster biogenesis protein NfuA, 4Fe-4S-binding domain</fullName>
    </submittedName>
</protein>